<dbReference type="AlphaFoldDB" id="A0AAJ1T4V9"/>
<evidence type="ECO:0000313" key="1">
    <source>
        <dbReference type="EMBL" id="MDQ0215919.1"/>
    </source>
</evidence>
<accession>A0AAJ1T4V9</accession>
<gene>
    <name evidence="1" type="ORF">J2S13_002339</name>
</gene>
<dbReference type="InterPro" id="IPR030910">
    <property type="entry name" value="SLAP_dom"/>
</dbReference>
<dbReference type="InterPro" id="IPR030911">
    <property type="entry name" value="Sec_acc_SLAP"/>
</dbReference>
<name>A0AAJ1T4V9_9BACI</name>
<dbReference type="NCBIfam" id="TIGR04398">
    <property type="entry name" value="SLAP_DUP"/>
    <property type="match status" value="2"/>
</dbReference>
<comment type="caution">
    <text evidence="1">The sequence shown here is derived from an EMBL/GenBank/DDBJ whole genome shotgun (WGS) entry which is preliminary data.</text>
</comment>
<protein>
    <submittedName>
        <fullName evidence="1">Accessory Sec system S-layer assembly protein</fullName>
    </submittedName>
</protein>
<dbReference type="NCBIfam" id="TIGR04399">
    <property type="entry name" value="acc_Sec_SLAP"/>
    <property type="match status" value="1"/>
</dbReference>
<dbReference type="Proteomes" id="UP001237207">
    <property type="component" value="Unassembled WGS sequence"/>
</dbReference>
<keyword evidence="2" id="KW-1185">Reference proteome</keyword>
<organism evidence="1 2">
    <name type="scientific">Oikeobacillus pervagus</name>
    <dbReference type="NCBI Taxonomy" id="1325931"/>
    <lineage>
        <taxon>Bacteria</taxon>
        <taxon>Bacillati</taxon>
        <taxon>Bacillota</taxon>
        <taxon>Bacilli</taxon>
        <taxon>Bacillales</taxon>
        <taxon>Bacillaceae</taxon>
        <taxon>Oikeobacillus</taxon>
    </lineage>
</organism>
<evidence type="ECO:0000313" key="2">
    <source>
        <dbReference type="Proteomes" id="UP001237207"/>
    </source>
</evidence>
<sequence>MMFKMFKKNKEKLEKSGEDSTIAAKDLTGDGAGEEVGEVKTTLSFHPDANVGPEEKYYFQFLNNELPLLKPNQLSISGIDVKQNDDSIIITAFIRNSLSKAVRLSDSPLLFVGPDDEIIGRKVFPLGELGELPAQSSRPWEFVFTPKDLLKTEFPQTGWKLAFELNKPHSLDLEETWKNNLSEADQQKLDNLVKQMDPPKKGEINFMGLQANKAGNGDLHVTLLIRNGNEKNITLQQLPLVVEDASGEVIAQGGFKLDDLEVKANTSKPWTFVFPASLVTKEEIDFSTWKAYPPKQ</sequence>
<proteinExistence type="predicted"/>
<reference evidence="1" key="1">
    <citation type="submission" date="2023-07" db="EMBL/GenBank/DDBJ databases">
        <title>Genomic Encyclopedia of Type Strains, Phase IV (KMG-IV): sequencing the most valuable type-strain genomes for metagenomic binning, comparative biology and taxonomic classification.</title>
        <authorList>
            <person name="Goeker M."/>
        </authorList>
    </citation>
    <scope>NUCLEOTIDE SEQUENCE</scope>
    <source>
        <strain evidence="1">DSM 23947</strain>
    </source>
</reference>
<dbReference type="EMBL" id="JAUSUC010000030">
    <property type="protein sequence ID" value="MDQ0215919.1"/>
    <property type="molecule type" value="Genomic_DNA"/>
</dbReference>